<evidence type="ECO:0000259" key="1">
    <source>
        <dbReference type="Pfam" id="PF13173"/>
    </source>
</evidence>
<dbReference type="Proteomes" id="UP001606210">
    <property type="component" value="Unassembled WGS sequence"/>
</dbReference>
<reference evidence="3 4" key="1">
    <citation type="submission" date="2024-08" db="EMBL/GenBank/DDBJ databases">
        <authorList>
            <person name="Lu H."/>
        </authorList>
    </citation>
    <scope>NUCLEOTIDE SEQUENCE [LARGE SCALE GENOMIC DNA]</scope>
    <source>
        <strain evidence="3 4">LYH14W</strain>
    </source>
</reference>
<comment type="caution">
    <text evidence="3">The sequence shown here is derived from an EMBL/GenBank/DDBJ whole genome shotgun (WGS) entry which is preliminary data.</text>
</comment>
<name>A0ABW7F235_9BURK</name>
<keyword evidence="4" id="KW-1185">Reference proteome</keyword>
<dbReference type="Pfam" id="PF13173">
    <property type="entry name" value="AAA_14"/>
    <property type="match status" value="1"/>
</dbReference>
<dbReference type="Pfam" id="PF13635">
    <property type="entry name" value="DUF4143"/>
    <property type="match status" value="1"/>
</dbReference>
<organism evidence="3 4">
    <name type="scientific">Pelomonas parva</name>
    <dbReference type="NCBI Taxonomy" id="3299032"/>
    <lineage>
        <taxon>Bacteria</taxon>
        <taxon>Pseudomonadati</taxon>
        <taxon>Pseudomonadota</taxon>
        <taxon>Betaproteobacteria</taxon>
        <taxon>Burkholderiales</taxon>
        <taxon>Sphaerotilaceae</taxon>
        <taxon>Roseateles</taxon>
    </lineage>
</organism>
<protein>
    <submittedName>
        <fullName evidence="3">ATP-binding protein</fullName>
    </submittedName>
</protein>
<dbReference type="EMBL" id="JBIGHV010000004">
    <property type="protein sequence ID" value="MFG6430683.1"/>
    <property type="molecule type" value="Genomic_DNA"/>
</dbReference>
<dbReference type="RefSeq" id="WP_394479120.1">
    <property type="nucleotide sequence ID" value="NZ_JBIGHV010000004.1"/>
</dbReference>
<feature type="domain" description="AAA" evidence="1">
    <location>
        <begin position="17"/>
        <end position="133"/>
    </location>
</feature>
<evidence type="ECO:0000313" key="4">
    <source>
        <dbReference type="Proteomes" id="UP001606210"/>
    </source>
</evidence>
<dbReference type="GO" id="GO:0005524">
    <property type="term" value="F:ATP binding"/>
    <property type="evidence" value="ECO:0007669"/>
    <property type="project" value="UniProtKB-KW"/>
</dbReference>
<dbReference type="InterPro" id="IPR027417">
    <property type="entry name" value="P-loop_NTPase"/>
</dbReference>
<sequence>MVPRHIQPLFERLAQQYPVVTLVGPRQSGKTTLARSLFPAKPYLTLEDPDQREFALADPRGFLAALPGGAILDEIQRAPQLTSYLQGVVDADPTPGRFILTGSQQFELMQGVTQSLAGRTGVLRLLPFTAAEVALAAPARRRLPMADWLHAGFYPRIHDRRLDPSTALGDYFATYVERDLRQLTAVHDLQRFERFVRLCAGRVGQLLNLTSLANDAGVAQSTAQAWVGLLQTSYVIQLVQPWFVNTSKRLIKSPKLYFVDVGLACWLLGLREPAQVARDPLRGSLFENFIIMEAIKDRLNQGDASPVHFYRDATGNEVDLLLPTGTQVRALEIKSGATVNPDYFQGLRRFAAQYGSSLERGGVVYGGDTSQPRSDWPVWSWRVLMDGPA</sequence>
<keyword evidence="3" id="KW-0067">ATP-binding</keyword>
<dbReference type="InterPro" id="IPR025420">
    <property type="entry name" value="DUF4143"/>
</dbReference>
<proteinExistence type="predicted"/>
<evidence type="ECO:0000259" key="2">
    <source>
        <dbReference type="Pfam" id="PF13635"/>
    </source>
</evidence>
<evidence type="ECO:0000313" key="3">
    <source>
        <dbReference type="EMBL" id="MFG6430683.1"/>
    </source>
</evidence>
<dbReference type="InterPro" id="IPR041682">
    <property type="entry name" value="AAA_14"/>
</dbReference>
<accession>A0ABW7F235</accession>
<dbReference type="SUPFAM" id="SSF52540">
    <property type="entry name" value="P-loop containing nucleoside triphosphate hydrolases"/>
    <property type="match status" value="1"/>
</dbReference>
<dbReference type="PANTHER" id="PTHR43566:SF2">
    <property type="entry name" value="DUF4143 DOMAIN-CONTAINING PROTEIN"/>
    <property type="match status" value="1"/>
</dbReference>
<keyword evidence="3" id="KW-0547">Nucleotide-binding</keyword>
<feature type="domain" description="DUF4143" evidence="2">
    <location>
        <begin position="177"/>
        <end position="336"/>
    </location>
</feature>
<gene>
    <name evidence="3" type="ORF">ACG00Y_12215</name>
</gene>
<dbReference type="PANTHER" id="PTHR43566">
    <property type="entry name" value="CONSERVED PROTEIN"/>
    <property type="match status" value="1"/>
</dbReference>